<proteinExistence type="predicted"/>
<feature type="region of interest" description="Disordered" evidence="1">
    <location>
        <begin position="1"/>
        <end position="68"/>
    </location>
</feature>
<protein>
    <submittedName>
        <fullName evidence="2">Uncharacterized protein</fullName>
    </submittedName>
</protein>
<feature type="compositionally biased region" description="Basic residues" evidence="1">
    <location>
        <begin position="47"/>
        <end position="68"/>
    </location>
</feature>
<feature type="non-terminal residue" evidence="2">
    <location>
        <position position="1"/>
    </location>
</feature>
<reference evidence="2" key="1">
    <citation type="submission" date="2020-02" db="EMBL/GenBank/DDBJ databases">
        <authorList>
            <person name="Meier V. D."/>
        </authorList>
    </citation>
    <scope>NUCLEOTIDE SEQUENCE</scope>
    <source>
        <strain evidence="2">AVDCRST_MAG38</strain>
    </source>
</reference>
<name>A0A6J4RVY6_9ACTN</name>
<organism evidence="2">
    <name type="scientific">uncultured Solirubrobacteraceae bacterium</name>
    <dbReference type="NCBI Taxonomy" id="1162706"/>
    <lineage>
        <taxon>Bacteria</taxon>
        <taxon>Bacillati</taxon>
        <taxon>Actinomycetota</taxon>
        <taxon>Thermoleophilia</taxon>
        <taxon>Solirubrobacterales</taxon>
        <taxon>Solirubrobacteraceae</taxon>
        <taxon>environmental samples</taxon>
    </lineage>
</organism>
<feature type="non-terminal residue" evidence="2">
    <location>
        <position position="68"/>
    </location>
</feature>
<dbReference type="EMBL" id="CADCVJ010000145">
    <property type="protein sequence ID" value="CAA9476648.1"/>
    <property type="molecule type" value="Genomic_DNA"/>
</dbReference>
<accession>A0A6J4RVY6</accession>
<feature type="compositionally biased region" description="Low complexity" evidence="1">
    <location>
        <begin position="1"/>
        <end position="12"/>
    </location>
</feature>
<sequence length="68" mass="7379">AGGARGVRPAPGDLRRGAGRGRARAGGAHPRGRRRRPRQPAVGARRPAGRRRRHGRRPLRPRSRGSPL</sequence>
<evidence type="ECO:0000256" key="1">
    <source>
        <dbReference type="SAM" id="MobiDB-lite"/>
    </source>
</evidence>
<dbReference type="AlphaFoldDB" id="A0A6J4RVY6"/>
<evidence type="ECO:0000313" key="2">
    <source>
        <dbReference type="EMBL" id="CAA9476648.1"/>
    </source>
</evidence>
<gene>
    <name evidence="2" type="ORF">AVDCRST_MAG38-1721</name>
</gene>